<keyword evidence="2" id="KW-0732">Signal</keyword>
<evidence type="ECO:0008006" key="5">
    <source>
        <dbReference type="Google" id="ProtNLM"/>
    </source>
</evidence>
<feature type="signal peptide" evidence="2">
    <location>
        <begin position="1"/>
        <end position="21"/>
    </location>
</feature>
<evidence type="ECO:0000256" key="2">
    <source>
        <dbReference type="SAM" id="SignalP"/>
    </source>
</evidence>
<keyword evidence="4" id="KW-1185">Reference proteome</keyword>
<feature type="compositionally biased region" description="Basic and acidic residues" evidence="1">
    <location>
        <begin position="51"/>
        <end position="62"/>
    </location>
</feature>
<evidence type="ECO:0000313" key="4">
    <source>
        <dbReference type="Proteomes" id="UP001392437"/>
    </source>
</evidence>
<name>A0AAW0QUK2_9PEZI</name>
<dbReference type="EMBL" id="JAQQWP010000007">
    <property type="protein sequence ID" value="KAK8109886.1"/>
    <property type="molecule type" value="Genomic_DNA"/>
</dbReference>
<accession>A0AAW0QUK2</accession>
<feature type="compositionally biased region" description="Low complexity" evidence="1">
    <location>
        <begin position="63"/>
        <end position="83"/>
    </location>
</feature>
<proteinExistence type="predicted"/>
<dbReference type="Proteomes" id="UP001392437">
    <property type="component" value="Unassembled WGS sequence"/>
</dbReference>
<protein>
    <recommendedName>
        <fullName evidence="5">Secreted protein</fullName>
    </recommendedName>
</protein>
<reference evidence="3 4" key="1">
    <citation type="submission" date="2023-01" db="EMBL/GenBank/DDBJ databases">
        <title>Analysis of 21 Apiospora genomes using comparative genomics revels a genus with tremendous synthesis potential of carbohydrate active enzymes and secondary metabolites.</title>
        <authorList>
            <person name="Sorensen T."/>
        </authorList>
    </citation>
    <scope>NUCLEOTIDE SEQUENCE [LARGE SCALE GENOMIC DNA]</scope>
    <source>
        <strain evidence="3 4">CBS 117206</strain>
    </source>
</reference>
<feature type="chain" id="PRO_5043463372" description="Secreted protein" evidence="2">
    <location>
        <begin position="22"/>
        <end position="104"/>
    </location>
</feature>
<comment type="caution">
    <text evidence="3">The sequence shown here is derived from an EMBL/GenBank/DDBJ whole genome shotgun (WGS) entry which is preliminary data.</text>
</comment>
<sequence length="104" mass="10973">MALGAGYYLARLLFSASVSMAQPCPAPTAVDEFITELNHDLDTPESSTRTTRIEPGARREPTTRSPGSATSPPRSASRPSVRAKVSEREGGMISVGHDGNRGAC</sequence>
<organism evidence="3 4">
    <name type="scientific">Apiospora kogelbergensis</name>
    <dbReference type="NCBI Taxonomy" id="1337665"/>
    <lineage>
        <taxon>Eukaryota</taxon>
        <taxon>Fungi</taxon>
        <taxon>Dikarya</taxon>
        <taxon>Ascomycota</taxon>
        <taxon>Pezizomycotina</taxon>
        <taxon>Sordariomycetes</taxon>
        <taxon>Xylariomycetidae</taxon>
        <taxon>Amphisphaeriales</taxon>
        <taxon>Apiosporaceae</taxon>
        <taxon>Apiospora</taxon>
    </lineage>
</organism>
<evidence type="ECO:0000256" key="1">
    <source>
        <dbReference type="SAM" id="MobiDB-lite"/>
    </source>
</evidence>
<evidence type="ECO:0000313" key="3">
    <source>
        <dbReference type="EMBL" id="KAK8109886.1"/>
    </source>
</evidence>
<feature type="region of interest" description="Disordered" evidence="1">
    <location>
        <begin position="38"/>
        <end position="104"/>
    </location>
</feature>
<dbReference type="AlphaFoldDB" id="A0AAW0QUK2"/>
<gene>
    <name evidence="3" type="ORF">PG999_008023</name>
</gene>